<protein>
    <recommendedName>
        <fullName evidence="6">Decapping nuclease</fullName>
        <ecNumber evidence="6">3.6.1.-</ecNumber>
    </recommendedName>
</protein>
<feature type="domain" description="RAI1-like" evidence="7">
    <location>
        <begin position="32"/>
        <end position="386"/>
    </location>
</feature>
<keyword evidence="6" id="KW-0479">Metal-binding</keyword>
<dbReference type="InterPro" id="IPR013961">
    <property type="entry name" value="RAI1"/>
</dbReference>
<dbReference type="EMBL" id="ML211579">
    <property type="protein sequence ID" value="TFK81628.1"/>
    <property type="molecule type" value="Genomic_DNA"/>
</dbReference>
<keyword evidence="6" id="KW-0694">RNA-binding</keyword>
<evidence type="ECO:0000256" key="2">
    <source>
        <dbReference type="ARBA" id="ARBA00006562"/>
    </source>
</evidence>
<dbReference type="GO" id="GO:0005634">
    <property type="term" value="C:nucleus"/>
    <property type="evidence" value="ECO:0007669"/>
    <property type="project" value="UniProtKB-SubCell"/>
</dbReference>
<proteinExistence type="inferred from homology"/>
<reference evidence="8 9" key="1">
    <citation type="journal article" date="2019" name="Nat. Ecol. Evol.">
        <title>Megaphylogeny resolves global patterns of mushroom evolution.</title>
        <authorList>
            <person name="Varga T."/>
            <person name="Krizsan K."/>
            <person name="Foldi C."/>
            <person name="Dima B."/>
            <person name="Sanchez-Garcia M."/>
            <person name="Sanchez-Ramirez S."/>
            <person name="Szollosi G.J."/>
            <person name="Szarkandi J.G."/>
            <person name="Papp V."/>
            <person name="Albert L."/>
            <person name="Andreopoulos W."/>
            <person name="Angelini C."/>
            <person name="Antonin V."/>
            <person name="Barry K.W."/>
            <person name="Bougher N.L."/>
            <person name="Buchanan P."/>
            <person name="Buyck B."/>
            <person name="Bense V."/>
            <person name="Catcheside P."/>
            <person name="Chovatia M."/>
            <person name="Cooper J."/>
            <person name="Damon W."/>
            <person name="Desjardin D."/>
            <person name="Finy P."/>
            <person name="Geml J."/>
            <person name="Haridas S."/>
            <person name="Hughes K."/>
            <person name="Justo A."/>
            <person name="Karasinski D."/>
            <person name="Kautmanova I."/>
            <person name="Kiss B."/>
            <person name="Kocsube S."/>
            <person name="Kotiranta H."/>
            <person name="LaButti K.M."/>
            <person name="Lechner B.E."/>
            <person name="Liimatainen K."/>
            <person name="Lipzen A."/>
            <person name="Lukacs Z."/>
            <person name="Mihaltcheva S."/>
            <person name="Morgado L.N."/>
            <person name="Niskanen T."/>
            <person name="Noordeloos M.E."/>
            <person name="Ohm R.A."/>
            <person name="Ortiz-Santana B."/>
            <person name="Ovrebo C."/>
            <person name="Racz N."/>
            <person name="Riley R."/>
            <person name="Savchenko A."/>
            <person name="Shiryaev A."/>
            <person name="Soop K."/>
            <person name="Spirin V."/>
            <person name="Szebenyi C."/>
            <person name="Tomsovsky M."/>
            <person name="Tulloss R.E."/>
            <person name="Uehling J."/>
            <person name="Grigoriev I.V."/>
            <person name="Vagvolgyi C."/>
            <person name="Papp T."/>
            <person name="Martin F.M."/>
            <person name="Miettinen O."/>
            <person name="Hibbett D.S."/>
            <person name="Nagy L.G."/>
        </authorList>
    </citation>
    <scope>NUCLEOTIDE SEQUENCE [LARGE SCALE GENOMIC DNA]</scope>
    <source>
        <strain evidence="8 9">HHB13444</strain>
    </source>
</reference>
<comment type="similarity">
    <text evidence="2 6">Belongs to the DXO/Dom3Z family.</text>
</comment>
<comment type="catalytic activity">
    <reaction evidence="5">
        <text>a 5'-end NAD(+)-phospho-ribonucleoside in mRNA + H2O = a 5'-end phospho-ribonucleoside in mRNA + NAD(+) + H(+)</text>
        <dbReference type="Rhea" id="RHEA:60880"/>
        <dbReference type="Rhea" id="RHEA-COMP:15692"/>
        <dbReference type="Rhea" id="RHEA-COMP:15698"/>
        <dbReference type="ChEBI" id="CHEBI:15377"/>
        <dbReference type="ChEBI" id="CHEBI:15378"/>
        <dbReference type="ChEBI" id="CHEBI:57540"/>
        <dbReference type="ChEBI" id="CHEBI:138282"/>
        <dbReference type="ChEBI" id="CHEBI:144029"/>
    </reaction>
    <physiologicalReaction direction="left-to-right" evidence="5">
        <dbReference type="Rhea" id="RHEA:60881"/>
    </physiologicalReaction>
</comment>
<comment type="catalytic activity">
    <reaction evidence="4">
        <text>a 5'-end triphospho-ribonucleoside in mRNA + H2O = a 5'-end phospho-ribonucleoside in mRNA + diphosphate + H(+)</text>
        <dbReference type="Rhea" id="RHEA:78683"/>
        <dbReference type="Rhea" id="RHEA-COMP:15692"/>
        <dbReference type="Rhea" id="RHEA-COMP:17164"/>
        <dbReference type="ChEBI" id="CHEBI:15377"/>
        <dbReference type="ChEBI" id="CHEBI:15378"/>
        <dbReference type="ChEBI" id="CHEBI:33019"/>
        <dbReference type="ChEBI" id="CHEBI:138282"/>
        <dbReference type="ChEBI" id="CHEBI:167618"/>
    </reaction>
    <physiologicalReaction direction="left-to-right" evidence="4">
        <dbReference type="Rhea" id="RHEA:78684"/>
    </physiologicalReaction>
</comment>
<keyword evidence="6" id="KW-0540">Nuclease</keyword>
<keyword evidence="6" id="KW-0378">Hydrolase</keyword>
<comment type="cofactor">
    <cofactor evidence="1 6">
        <name>a divalent metal cation</name>
        <dbReference type="ChEBI" id="CHEBI:60240"/>
    </cofactor>
</comment>
<dbReference type="InterPro" id="IPR039039">
    <property type="entry name" value="RAI1-like_fam"/>
</dbReference>
<evidence type="ECO:0000259" key="7">
    <source>
        <dbReference type="Pfam" id="PF08652"/>
    </source>
</evidence>
<dbReference type="AlphaFoldDB" id="A0A5C3NZ42"/>
<dbReference type="Pfam" id="PF08652">
    <property type="entry name" value="RAI1"/>
    <property type="match status" value="1"/>
</dbReference>
<evidence type="ECO:0000313" key="9">
    <source>
        <dbReference type="Proteomes" id="UP000308197"/>
    </source>
</evidence>
<keyword evidence="6" id="KW-0539">Nucleus</keyword>
<comment type="subcellular location">
    <subcellularLocation>
        <location evidence="6">Nucleus</location>
    </subcellularLocation>
</comment>
<dbReference type="GO" id="GO:0046872">
    <property type="term" value="F:metal ion binding"/>
    <property type="evidence" value="ECO:0007669"/>
    <property type="project" value="UniProtKB-KW"/>
</dbReference>
<dbReference type="GO" id="GO:0000166">
    <property type="term" value="F:nucleotide binding"/>
    <property type="evidence" value="ECO:0007669"/>
    <property type="project" value="UniProtKB-KW"/>
</dbReference>
<keyword evidence="9" id="KW-1185">Reference proteome</keyword>
<dbReference type="GO" id="GO:0004518">
    <property type="term" value="F:nuclease activity"/>
    <property type="evidence" value="ECO:0007669"/>
    <property type="project" value="UniProtKB-KW"/>
</dbReference>
<gene>
    <name evidence="8" type="ORF">K466DRAFT_501831</name>
</gene>
<dbReference type="PANTHER" id="PTHR12395:SF9">
    <property type="entry name" value="DECAPPING AND EXORIBONUCLEASE PROTEIN"/>
    <property type="match status" value="1"/>
</dbReference>
<comment type="catalytic activity">
    <reaction evidence="3">
        <text>a 5'-end (N(7)-methyl 5'-triphosphoguanosine)-ribonucleoside-ribonucleotide in mRNA + H2O = a (N(7)-methyl 5'-triphosphoguanosine)-nucleoside + a 5'-end phospho-ribonucleoside in mRNA + H(+)</text>
        <dbReference type="Rhea" id="RHEA:66928"/>
        <dbReference type="Rhea" id="RHEA-COMP:15692"/>
        <dbReference type="Rhea" id="RHEA-COMP:17313"/>
        <dbReference type="ChEBI" id="CHEBI:15377"/>
        <dbReference type="ChEBI" id="CHEBI:15378"/>
        <dbReference type="ChEBI" id="CHEBI:138282"/>
        <dbReference type="ChEBI" id="CHEBI:172876"/>
        <dbReference type="ChEBI" id="CHEBI:172877"/>
    </reaction>
    <physiologicalReaction direction="left-to-right" evidence="3">
        <dbReference type="Rhea" id="RHEA:66929"/>
    </physiologicalReaction>
</comment>
<dbReference type="GO" id="GO:0000956">
    <property type="term" value="P:nuclear-transcribed mRNA catabolic process"/>
    <property type="evidence" value="ECO:0007669"/>
    <property type="project" value="TreeGrafter"/>
</dbReference>
<dbReference type="GO" id="GO:0034353">
    <property type="term" value="F:mRNA 5'-diphosphatase activity"/>
    <property type="evidence" value="ECO:0007669"/>
    <property type="project" value="TreeGrafter"/>
</dbReference>
<dbReference type="GO" id="GO:0003723">
    <property type="term" value="F:RNA binding"/>
    <property type="evidence" value="ECO:0007669"/>
    <property type="project" value="UniProtKB-KW"/>
</dbReference>
<dbReference type="STRING" id="1314778.A0A5C3NZ42"/>
<keyword evidence="6" id="KW-0547">Nucleotide-binding</keyword>
<organism evidence="8 9">
    <name type="scientific">Polyporus arcularius HHB13444</name>
    <dbReference type="NCBI Taxonomy" id="1314778"/>
    <lineage>
        <taxon>Eukaryota</taxon>
        <taxon>Fungi</taxon>
        <taxon>Dikarya</taxon>
        <taxon>Basidiomycota</taxon>
        <taxon>Agaricomycotina</taxon>
        <taxon>Agaricomycetes</taxon>
        <taxon>Polyporales</taxon>
        <taxon>Polyporaceae</taxon>
        <taxon>Polyporus</taxon>
    </lineage>
</organism>
<sequence>MGSNVTFITYPSTGRRGQHTHPVLYQQPTTFLQTFSYSATRVLQFTDSALRYYVTSPSGVSLRYGYERWIKRPEGPTRLDPILRSIQRVVEKTDAASGAGKGKEWLNGMAVVTWRGIMTKILIAPYQEWDTVELNAMLIGGTLYLEEHVRTREYRRCMENTPAKQRKLMYDGFAFEAWSTSSQPGVPERLEGHPVGWGGDVNTNIQWAAVAETRLGDHRLLISGEIDCVRGRFEGKPGALVELKAPMSMRTQKDEARFNRKLLKFYIQSYLMGVPEIIVGFRTFAGQLVTTKTYKTAEIPKLVRNKEGAWSPETCWKWGQHFLSSLRAMVAGQASSGEPSSEPPTRVWRVNLTPNKGVTVFPLEKGDILRMSDVEQRMGFLPTWYVNEITTCA</sequence>
<evidence type="ECO:0000256" key="5">
    <source>
        <dbReference type="ARBA" id="ARBA00048124"/>
    </source>
</evidence>
<dbReference type="PANTHER" id="PTHR12395">
    <property type="entry name" value="DOM-3 RELATED"/>
    <property type="match status" value="1"/>
</dbReference>
<dbReference type="GO" id="GO:0005829">
    <property type="term" value="C:cytosol"/>
    <property type="evidence" value="ECO:0007669"/>
    <property type="project" value="TreeGrafter"/>
</dbReference>
<dbReference type="EC" id="3.6.1.-" evidence="6"/>
<comment type="function">
    <text evidence="6">Decapping enzyme for NAD-capped RNAs: specifically hydrolyzes the nicotinamide adenine dinucleotide (NAD) cap from a subset of RNAs by removing the entire NAD moiety from the 5'-end of an NAD-capped RNA.</text>
</comment>
<accession>A0A5C3NZ42</accession>
<dbReference type="GO" id="GO:0110155">
    <property type="term" value="P:NAD-cap decapping"/>
    <property type="evidence" value="ECO:0007669"/>
    <property type="project" value="TreeGrafter"/>
</dbReference>
<evidence type="ECO:0000256" key="4">
    <source>
        <dbReference type="ARBA" id="ARBA00044692"/>
    </source>
</evidence>
<dbReference type="Proteomes" id="UP000308197">
    <property type="component" value="Unassembled WGS sequence"/>
</dbReference>
<dbReference type="InParanoid" id="A0A5C3NZ42"/>
<evidence type="ECO:0000256" key="3">
    <source>
        <dbReference type="ARBA" id="ARBA00044676"/>
    </source>
</evidence>
<evidence type="ECO:0000256" key="6">
    <source>
        <dbReference type="RuleBase" id="RU367113"/>
    </source>
</evidence>
<name>A0A5C3NZ42_9APHY</name>
<evidence type="ECO:0000313" key="8">
    <source>
        <dbReference type="EMBL" id="TFK81628.1"/>
    </source>
</evidence>
<evidence type="ECO:0000256" key="1">
    <source>
        <dbReference type="ARBA" id="ARBA00001968"/>
    </source>
</evidence>
<dbReference type="FunCoup" id="A0A5C3NZ42">
    <property type="interactions" value="243"/>
</dbReference>